<keyword evidence="3 6" id="KW-0812">Transmembrane</keyword>
<dbReference type="Pfam" id="PF00892">
    <property type="entry name" value="EamA"/>
    <property type="match status" value="2"/>
</dbReference>
<evidence type="ECO:0000256" key="4">
    <source>
        <dbReference type="ARBA" id="ARBA00022989"/>
    </source>
</evidence>
<feature type="domain" description="EamA" evidence="7">
    <location>
        <begin position="149"/>
        <end position="285"/>
    </location>
</feature>
<proteinExistence type="inferred from homology"/>
<feature type="transmembrane region" description="Helical" evidence="6">
    <location>
        <begin position="7"/>
        <end position="24"/>
    </location>
</feature>
<dbReference type="Proteomes" id="UP001055114">
    <property type="component" value="Unassembled WGS sequence"/>
</dbReference>
<sequence length="305" mass="33181">MKVKGFLYGLIASATFGLIPLFSIPALENGVGLDSLLFYRFSLASVLVAVLMWVKKIPFDIQKSEFGIAFILGTLYAITALWLTEAYLYIPSGVATTIHFLYPVVVSLIMFVFYKDKLTMPILLAMAMAVSGVYMLSGGNTPGGSINIKGLMLVLATVIAYAAYIVGMNRSRIARLDSLKATFYILLSGAIVFLVNLAIKGDFPDPMPNLATTIDVLMVAFLPTLVSDLTLILAIRYIGSTTTAILGCMEPLTAVCMGVLFLGEHLQPMQIGGIVVVLSAVCIVISGSYIRKWVRDIRLLFMHRI</sequence>
<dbReference type="EMBL" id="WNCN01000036">
    <property type="protein sequence ID" value="MTU41413.1"/>
    <property type="molecule type" value="Genomic_DNA"/>
</dbReference>
<dbReference type="EMBL" id="WNDD01000032">
    <property type="protein sequence ID" value="MTV03750.1"/>
    <property type="molecule type" value="Genomic_DNA"/>
</dbReference>
<dbReference type="GO" id="GO:0016020">
    <property type="term" value="C:membrane"/>
    <property type="evidence" value="ECO:0007669"/>
    <property type="project" value="UniProtKB-SubCell"/>
</dbReference>
<dbReference type="Gene3D" id="1.10.3730.20">
    <property type="match status" value="1"/>
</dbReference>
<feature type="transmembrane region" description="Helical" evidence="6">
    <location>
        <begin position="36"/>
        <end position="54"/>
    </location>
</feature>
<evidence type="ECO:0000259" key="7">
    <source>
        <dbReference type="Pfam" id="PF00892"/>
    </source>
</evidence>
<feature type="domain" description="EamA" evidence="7">
    <location>
        <begin position="4"/>
        <end position="137"/>
    </location>
</feature>
<dbReference type="EMBL" id="WNDA01000053">
    <property type="protein sequence ID" value="MTU71280.1"/>
    <property type="molecule type" value="Genomic_DNA"/>
</dbReference>
<dbReference type="Proteomes" id="UP000434916">
    <property type="component" value="Unassembled WGS sequence"/>
</dbReference>
<evidence type="ECO:0000313" key="10">
    <source>
        <dbReference type="EMBL" id="MTU71280.1"/>
    </source>
</evidence>
<dbReference type="STRING" id="46503.ERS852463_00139"/>
<comment type="similarity">
    <text evidence="2">Belongs to the EamA transporter family.</text>
</comment>
<reference evidence="12 13" key="1">
    <citation type="journal article" date="2019" name="Nat. Med.">
        <title>A library of human gut bacterial isolates paired with longitudinal multiomics data enables mechanistic microbiome research.</title>
        <authorList>
            <person name="Poyet M."/>
            <person name="Groussin M."/>
            <person name="Gibbons S.M."/>
            <person name="Avila-Pacheco J."/>
            <person name="Jiang X."/>
            <person name="Kearney S.M."/>
            <person name="Perrotta A.R."/>
            <person name="Berdy B."/>
            <person name="Zhao S."/>
            <person name="Lieberman T.D."/>
            <person name="Swanson P.K."/>
            <person name="Smith M."/>
            <person name="Roesemann S."/>
            <person name="Alexander J.E."/>
            <person name="Rich S.A."/>
            <person name="Livny J."/>
            <person name="Vlamakis H."/>
            <person name="Clish C."/>
            <person name="Bullock K."/>
            <person name="Deik A."/>
            <person name="Scott J."/>
            <person name="Pierce K.A."/>
            <person name="Xavier R.J."/>
            <person name="Alm E.J."/>
        </authorList>
    </citation>
    <scope>NUCLEOTIDE SEQUENCE [LARGE SCALE GENOMIC DNA]</scope>
    <source>
        <strain evidence="11 14">BIOML-A11</strain>
        <strain evidence="10 13">BIOML-A16</strain>
        <strain evidence="9 12">BIOML-A29</strain>
    </source>
</reference>
<gene>
    <name evidence="8" type="ORF">CE91St3_38670</name>
    <name evidence="9" type="ORF">GMD82_18600</name>
    <name evidence="10" type="ORF">GMD92_20050</name>
    <name evidence="11" type="ORF">GME02_19365</name>
</gene>
<evidence type="ECO:0000256" key="6">
    <source>
        <dbReference type="SAM" id="Phobius"/>
    </source>
</evidence>
<feature type="transmembrane region" description="Helical" evidence="6">
    <location>
        <begin position="148"/>
        <end position="169"/>
    </location>
</feature>
<evidence type="ECO:0000256" key="1">
    <source>
        <dbReference type="ARBA" id="ARBA00004141"/>
    </source>
</evidence>
<dbReference type="SUPFAM" id="SSF103481">
    <property type="entry name" value="Multidrug resistance efflux transporter EmrE"/>
    <property type="match status" value="2"/>
</dbReference>
<keyword evidence="4 6" id="KW-1133">Transmembrane helix</keyword>
<evidence type="ECO:0000256" key="5">
    <source>
        <dbReference type="ARBA" id="ARBA00023136"/>
    </source>
</evidence>
<dbReference type="Proteomes" id="UP000482671">
    <property type="component" value="Unassembled WGS sequence"/>
</dbReference>
<dbReference type="InterPro" id="IPR000620">
    <property type="entry name" value="EamA_dom"/>
</dbReference>
<dbReference type="InterPro" id="IPR037185">
    <property type="entry name" value="EmrE-like"/>
</dbReference>
<feature type="transmembrane region" description="Helical" evidence="6">
    <location>
        <begin position="269"/>
        <end position="290"/>
    </location>
</feature>
<evidence type="ECO:0000313" key="11">
    <source>
        <dbReference type="EMBL" id="MTV03750.1"/>
    </source>
</evidence>
<evidence type="ECO:0000313" key="9">
    <source>
        <dbReference type="EMBL" id="MTU41413.1"/>
    </source>
</evidence>
<comment type="caution">
    <text evidence="10">The sequence shown here is derived from an EMBL/GenBank/DDBJ whole genome shotgun (WGS) entry which is preliminary data.</text>
</comment>
<organism evidence="10 13">
    <name type="scientific">Parabacteroides merdae</name>
    <dbReference type="NCBI Taxonomy" id="46503"/>
    <lineage>
        <taxon>Bacteria</taxon>
        <taxon>Pseudomonadati</taxon>
        <taxon>Bacteroidota</taxon>
        <taxon>Bacteroidia</taxon>
        <taxon>Bacteroidales</taxon>
        <taxon>Tannerellaceae</taxon>
        <taxon>Parabacteroides</taxon>
    </lineage>
</organism>
<protein>
    <submittedName>
        <fullName evidence="10">EamA family transporter</fullName>
    </submittedName>
    <submittedName>
        <fullName evidence="8">Membrane protein</fullName>
    </submittedName>
</protein>
<dbReference type="PANTHER" id="PTHR32322">
    <property type="entry name" value="INNER MEMBRANE TRANSPORTER"/>
    <property type="match status" value="1"/>
</dbReference>
<comment type="subcellular location">
    <subcellularLocation>
        <location evidence="1">Membrane</location>
        <topology evidence="1">Multi-pass membrane protein</topology>
    </subcellularLocation>
</comment>
<feature type="transmembrane region" description="Helical" evidence="6">
    <location>
        <begin position="181"/>
        <end position="199"/>
    </location>
</feature>
<dbReference type="PANTHER" id="PTHR32322:SF2">
    <property type="entry name" value="EAMA DOMAIN-CONTAINING PROTEIN"/>
    <property type="match status" value="1"/>
</dbReference>
<evidence type="ECO:0000313" key="12">
    <source>
        <dbReference type="Proteomes" id="UP000434916"/>
    </source>
</evidence>
<feature type="transmembrane region" description="Helical" evidence="6">
    <location>
        <begin position="66"/>
        <end position="83"/>
    </location>
</feature>
<evidence type="ECO:0000313" key="13">
    <source>
        <dbReference type="Proteomes" id="UP000448908"/>
    </source>
</evidence>
<keyword evidence="5 6" id="KW-0472">Membrane</keyword>
<dbReference type="EMBL" id="BQNZ01000004">
    <property type="protein sequence ID" value="GKH74004.1"/>
    <property type="molecule type" value="Genomic_DNA"/>
</dbReference>
<reference evidence="8" key="2">
    <citation type="submission" date="2022-01" db="EMBL/GenBank/DDBJ databases">
        <title>Novel bile acid biosynthetic pathways are enriched in the microbiome of centenarians.</title>
        <authorList>
            <person name="Sato Y."/>
            <person name="Atarashi K."/>
            <person name="Plichta R.D."/>
            <person name="Arai Y."/>
            <person name="Sasajima S."/>
            <person name="Kearney M.S."/>
            <person name="Suda W."/>
            <person name="Takeshita K."/>
            <person name="Sasaki T."/>
            <person name="Okamoto S."/>
            <person name="Skelly N.A."/>
            <person name="Okamura Y."/>
            <person name="Vlamakis H."/>
            <person name="Li Y."/>
            <person name="Tanoue T."/>
            <person name="Takei H."/>
            <person name="Nittono H."/>
            <person name="Narushima S."/>
            <person name="Irie J."/>
            <person name="Itoh H."/>
            <person name="Moriya K."/>
            <person name="Sugiura Y."/>
            <person name="Suematsu M."/>
            <person name="Moritoki N."/>
            <person name="Shibata S."/>
            <person name="Littman R.D."/>
            <person name="Fischbach A.M."/>
            <person name="Uwamino Y."/>
            <person name="Inoue T."/>
            <person name="Honda A."/>
            <person name="Hattori M."/>
            <person name="Murai T."/>
            <person name="Xavier J.R."/>
            <person name="Hirose N."/>
            <person name="Honda K."/>
        </authorList>
    </citation>
    <scope>NUCLEOTIDE SEQUENCE</scope>
    <source>
        <strain evidence="8">CE91-St3</strain>
    </source>
</reference>
<feature type="transmembrane region" description="Helical" evidence="6">
    <location>
        <begin position="242"/>
        <end position="263"/>
    </location>
</feature>
<dbReference type="RefSeq" id="WP_005640292.1">
    <property type="nucleotide sequence ID" value="NZ_BAABYG010000001.1"/>
</dbReference>
<dbReference type="OrthoDB" id="9806740at2"/>
<dbReference type="AlphaFoldDB" id="A0A355VNJ6"/>
<name>A0A355VNJ6_9BACT</name>
<dbReference type="InterPro" id="IPR050638">
    <property type="entry name" value="AA-Vitamin_Transporters"/>
</dbReference>
<feature type="transmembrane region" description="Helical" evidence="6">
    <location>
        <begin position="89"/>
        <end position="111"/>
    </location>
</feature>
<dbReference type="Proteomes" id="UP000448908">
    <property type="component" value="Unassembled WGS sequence"/>
</dbReference>
<evidence type="ECO:0000313" key="8">
    <source>
        <dbReference type="EMBL" id="GKH74004.1"/>
    </source>
</evidence>
<feature type="transmembrane region" description="Helical" evidence="6">
    <location>
        <begin position="211"/>
        <end position="235"/>
    </location>
</feature>
<dbReference type="GeneID" id="49202554"/>
<evidence type="ECO:0000256" key="3">
    <source>
        <dbReference type="ARBA" id="ARBA00022692"/>
    </source>
</evidence>
<feature type="transmembrane region" description="Helical" evidence="6">
    <location>
        <begin position="118"/>
        <end position="136"/>
    </location>
</feature>
<accession>A0A355VNJ6</accession>
<evidence type="ECO:0000313" key="14">
    <source>
        <dbReference type="Proteomes" id="UP000482671"/>
    </source>
</evidence>
<evidence type="ECO:0000256" key="2">
    <source>
        <dbReference type="ARBA" id="ARBA00007362"/>
    </source>
</evidence>
<keyword evidence="12" id="KW-1185">Reference proteome</keyword>